<accession>A0A6J5EWC8</accession>
<dbReference type="AlphaFoldDB" id="A0A6J5EWC8"/>
<sequence length="300" mass="34519">MARFNSTERIGVNAVERIVMREMGWIFREQLVVDMGIDAQIELVLNGNPTGRLMAVQIKAGPSHVKEKGDAFEFRGSRTHLDYWSNHSLPVILVLHLPQTDATYWVHVEPSEVRVAGNTWTIQIPKRNRLGPESIGALTSLFDGTSAQQRLRRLAMDEPLMRHIVSGGKVCVELEDWINKSLGRSPIQVYVYDKHGDEALKRQWHVLYTGFTPRTLASALFPWAKAYVDEEFYEENEDEDPDSLPWMRADDEFSSPQRDPEDVYPYTNSSGEVDYYRLRLFLNALGEAYLTVHDFMVEKR</sequence>
<keyword evidence="4" id="KW-1185">Reference proteome</keyword>
<evidence type="ECO:0000313" key="3">
    <source>
        <dbReference type="EMBL" id="CAB3770870.1"/>
    </source>
</evidence>
<dbReference type="Pfam" id="PF14280">
    <property type="entry name" value="DUF4365"/>
    <property type="match status" value="1"/>
</dbReference>
<feature type="region of interest" description="Disordered" evidence="1">
    <location>
        <begin position="234"/>
        <end position="266"/>
    </location>
</feature>
<organism evidence="3 4">
    <name type="scientific">Paraburkholderia humisilvae</name>
    <dbReference type="NCBI Taxonomy" id="627669"/>
    <lineage>
        <taxon>Bacteria</taxon>
        <taxon>Pseudomonadati</taxon>
        <taxon>Pseudomonadota</taxon>
        <taxon>Betaproteobacteria</taxon>
        <taxon>Burkholderiales</taxon>
        <taxon>Burkholderiaceae</taxon>
        <taxon>Paraburkholderia</taxon>
    </lineage>
</organism>
<dbReference type="Proteomes" id="UP000494363">
    <property type="component" value="Unassembled WGS sequence"/>
</dbReference>
<evidence type="ECO:0000256" key="1">
    <source>
        <dbReference type="SAM" id="MobiDB-lite"/>
    </source>
</evidence>
<feature type="domain" description="DUF4365" evidence="2">
    <location>
        <begin position="8"/>
        <end position="141"/>
    </location>
</feature>
<name>A0A6J5EWC8_9BURK</name>
<evidence type="ECO:0000313" key="4">
    <source>
        <dbReference type="Proteomes" id="UP000494363"/>
    </source>
</evidence>
<dbReference type="InterPro" id="IPR025375">
    <property type="entry name" value="DUF4365"/>
</dbReference>
<proteinExistence type="predicted"/>
<dbReference type="EMBL" id="CADIKH010000048">
    <property type="protein sequence ID" value="CAB3770870.1"/>
    <property type="molecule type" value="Genomic_DNA"/>
</dbReference>
<protein>
    <recommendedName>
        <fullName evidence="2">DUF4365 domain-containing protein</fullName>
    </recommendedName>
</protein>
<evidence type="ECO:0000259" key="2">
    <source>
        <dbReference type="Pfam" id="PF14280"/>
    </source>
</evidence>
<reference evidence="3 4" key="1">
    <citation type="submission" date="2020-04" db="EMBL/GenBank/DDBJ databases">
        <authorList>
            <person name="De Canck E."/>
        </authorList>
    </citation>
    <scope>NUCLEOTIDE SEQUENCE [LARGE SCALE GENOMIC DNA]</scope>
    <source>
        <strain evidence="3 4">LMG 29542</strain>
    </source>
</reference>
<gene>
    <name evidence="3" type="ORF">LMG29542_06475</name>
</gene>